<evidence type="ECO:0000313" key="2">
    <source>
        <dbReference type="EMBL" id="SEL91532.1"/>
    </source>
</evidence>
<gene>
    <name evidence="1" type="ORF">APU01nite_23930</name>
    <name evidence="2" type="ORF">SAMN04488100_11549</name>
</gene>
<evidence type="ECO:0000313" key="1">
    <source>
        <dbReference type="EMBL" id="GEK90354.1"/>
    </source>
</evidence>
<organism evidence="2 3">
    <name type="scientific">Alkalibacterium putridalgicola</name>
    <dbReference type="NCBI Taxonomy" id="426703"/>
    <lineage>
        <taxon>Bacteria</taxon>
        <taxon>Bacillati</taxon>
        <taxon>Bacillota</taxon>
        <taxon>Bacilli</taxon>
        <taxon>Lactobacillales</taxon>
        <taxon>Carnobacteriaceae</taxon>
        <taxon>Alkalibacterium</taxon>
    </lineage>
</organism>
<dbReference type="AlphaFoldDB" id="A0A1H7U365"/>
<dbReference type="OrthoDB" id="193997at2"/>
<dbReference type="EMBL" id="FOBL01000015">
    <property type="protein sequence ID" value="SEL91532.1"/>
    <property type="molecule type" value="Genomic_DNA"/>
</dbReference>
<dbReference type="Proteomes" id="UP000321425">
    <property type="component" value="Unassembled WGS sequence"/>
</dbReference>
<dbReference type="EMBL" id="BJUX01000053">
    <property type="protein sequence ID" value="GEK90354.1"/>
    <property type="molecule type" value="Genomic_DNA"/>
</dbReference>
<dbReference type="SUPFAM" id="SSF52540">
    <property type="entry name" value="P-loop containing nucleoside triphosphate hydrolases"/>
    <property type="match status" value="1"/>
</dbReference>
<evidence type="ECO:0000313" key="4">
    <source>
        <dbReference type="Proteomes" id="UP000321425"/>
    </source>
</evidence>
<evidence type="ECO:0000313" key="3">
    <source>
        <dbReference type="Proteomes" id="UP000198548"/>
    </source>
</evidence>
<dbReference type="RefSeq" id="WP_091488241.1">
    <property type="nucleotide sequence ID" value="NZ_BJUX01000053.1"/>
</dbReference>
<dbReference type="Proteomes" id="UP000198548">
    <property type="component" value="Unassembled WGS sequence"/>
</dbReference>
<accession>A0A1H7U365</accession>
<reference evidence="2 3" key="1">
    <citation type="submission" date="2016-10" db="EMBL/GenBank/DDBJ databases">
        <authorList>
            <person name="de Groot N.N."/>
        </authorList>
    </citation>
    <scope>NUCLEOTIDE SEQUENCE [LARGE SCALE GENOMIC DNA]</scope>
    <source>
        <strain evidence="2 3">DSM 19182</strain>
    </source>
</reference>
<dbReference type="STRING" id="426703.SAMN04488100_11549"/>
<dbReference type="InterPro" id="IPR027417">
    <property type="entry name" value="P-loop_NTPase"/>
</dbReference>
<proteinExistence type="predicted"/>
<sequence>MDLILVVGPQAVGKMTVGLELEKLIDAELLFNHQTIDLFARFLGYTSETFQLSEKVRLDLFKAFTSNEKTNTTRGIIFTVVAGFDLDNDWKVMENWIELFKHAQGRVYFIELEADLEERMKRNIHEDRLSAKPSKRDIPFSRNELLESSRSHRLNSYEREVEKRLPFVNYLRINNTSLKASDAAKEIYEWMKSLGY</sequence>
<protein>
    <submittedName>
        <fullName evidence="2">AAA domain-containing protein</fullName>
    </submittedName>
</protein>
<reference evidence="1 4" key="2">
    <citation type="submission" date="2019-07" db="EMBL/GenBank/DDBJ databases">
        <title>Whole genome shotgun sequence of Alkalibacterium putridalgicola NBRC 103243.</title>
        <authorList>
            <person name="Hosoyama A."/>
            <person name="Uohara A."/>
            <person name="Ohji S."/>
            <person name="Ichikawa N."/>
        </authorList>
    </citation>
    <scope>NUCLEOTIDE SEQUENCE [LARGE SCALE GENOMIC DNA]</scope>
    <source>
        <strain evidence="1 4">NBRC 103243</strain>
    </source>
</reference>
<keyword evidence="4" id="KW-1185">Reference proteome</keyword>
<dbReference type="Gene3D" id="3.40.50.300">
    <property type="entry name" value="P-loop containing nucleotide triphosphate hydrolases"/>
    <property type="match status" value="1"/>
</dbReference>
<name>A0A1H7U365_9LACT</name>